<dbReference type="InterPro" id="IPR041685">
    <property type="entry name" value="AAA_GajA/Old/RecF-like"/>
</dbReference>
<dbReference type="SUPFAM" id="SSF52540">
    <property type="entry name" value="P-loop containing nucleoside triphosphate hydrolases"/>
    <property type="match status" value="1"/>
</dbReference>
<dbReference type="OrthoDB" id="308933at2"/>
<dbReference type="GO" id="GO:0004519">
    <property type="term" value="F:endonuclease activity"/>
    <property type="evidence" value="ECO:0007669"/>
    <property type="project" value="UniProtKB-KW"/>
</dbReference>
<dbReference type="Pfam" id="PF20469">
    <property type="entry name" value="OLD-like_TOPRIM"/>
    <property type="match status" value="1"/>
</dbReference>
<dbReference type="GeneID" id="92777983"/>
<dbReference type="AlphaFoldDB" id="A0A1B1N2Y5"/>
<keyword evidence="2" id="KW-0255">Endonuclease</keyword>
<proteinExistence type="predicted"/>
<dbReference type="InterPro" id="IPR027417">
    <property type="entry name" value="P-loop_NTPase"/>
</dbReference>
<evidence type="ECO:0000259" key="1">
    <source>
        <dbReference type="SMART" id="SM00382"/>
    </source>
</evidence>
<keyword evidence="2" id="KW-0540">Nuclease</keyword>
<evidence type="ECO:0000313" key="2">
    <source>
        <dbReference type="EMBL" id="ANS75787.1"/>
    </source>
</evidence>
<protein>
    <submittedName>
        <fullName evidence="2">ATP-dependent endonuclease</fullName>
    </submittedName>
</protein>
<feature type="domain" description="AAA+ ATPase" evidence="1">
    <location>
        <begin position="23"/>
        <end position="326"/>
    </location>
</feature>
<dbReference type="Gene3D" id="3.40.50.300">
    <property type="entry name" value="P-loop containing nucleotide triphosphate hydrolases"/>
    <property type="match status" value="1"/>
</dbReference>
<organism evidence="2 3">
    <name type="scientific">Paenibacillus yonginensis</name>
    <dbReference type="NCBI Taxonomy" id="1462996"/>
    <lineage>
        <taxon>Bacteria</taxon>
        <taxon>Bacillati</taxon>
        <taxon>Bacillota</taxon>
        <taxon>Bacilli</taxon>
        <taxon>Bacillales</taxon>
        <taxon>Paenibacillaceae</taxon>
        <taxon>Paenibacillus</taxon>
    </lineage>
</organism>
<dbReference type="Pfam" id="PF13175">
    <property type="entry name" value="AAA_15"/>
    <property type="match status" value="1"/>
</dbReference>
<gene>
    <name evidence="2" type="ORF">AWM70_15230</name>
</gene>
<dbReference type="CDD" id="cd00267">
    <property type="entry name" value="ABC_ATPase"/>
    <property type="match status" value="1"/>
</dbReference>
<dbReference type="STRING" id="1462996.AWM70_15230"/>
<accession>A0A1B1N2Y5</accession>
<dbReference type="InterPro" id="IPR051396">
    <property type="entry name" value="Bact_Antivir_Def_Nuclease"/>
</dbReference>
<keyword evidence="3" id="KW-1185">Reference proteome</keyword>
<dbReference type="InterPro" id="IPR003593">
    <property type="entry name" value="AAA+_ATPase"/>
</dbReference>
<reference evidence="2 3" key="1">
    <citation type="submission" date="2016-01" db="EMBL/GenBank/DDBJ databases">
        <title>Complete Genome Sequence of Paenibacillus yonginensis DCY84, a novel Plant Growth-Promoting Bacteria with Elicitation of Induced Systemic Resistance.</title>
        <authorList>
            <person name="Kim Y.J."/>
            <person name="Yang D.C."/>
            <person name="Sukweenadhi J."/>
        </authorList>
    </citation>
    <scope>NUCLEOTIDE SEQUENCE [LARGE SCALE GENOMIC DNA]</scope>
    <source>
        <strain evidence="2 3">DCY84</strain>
    </source>
</reference>
<sequence length="539" mass="61141">MNLEAIVIKHYRSIENVTLSLPQNKPLVLFGPNNAGKSNILSAINRVLGERYPTYIEMLESDYFRRNQKDYPTAQITAKFTEPLYYDYRGNGYDVISVSYGHNGQANNNLFHDGYGNKIYPSNEQRSACQSYLIDAERNIQSAFNYGSSYSLLSKFSKKIHEALSSEHKEELSQAFNQITTSFEQTDEFSGFFNRFSEALKGAVKGFVHSLAVDFSAYDPNNYAKSLRIYAKEEDSIRGFEEFGTGEQQVLLMAFVKAYMEVFTGENFVLIIEEPEAHLHPLAQRWLKEYVVDMCSSGIQVIISTHSSEFIDAEYLDGLVRVHKEGGVTKAIQLSAQQLCDFCVGSGVPENSVSPGNIVDFYSTKLFSDQLKGMFAETIILVEGATEYFTLPIYLKRIGYSLAEHGTEIVNCRGKDAIPLYWRLFKAYGYNCYAIFDCDKNDSKTRSVFNGIFSEEAWDTETGNCIVRNDYAYFGKDFESYLRTSIVDYTSMEQTVSEKYHISSKPGKAKAIAQHIEEIPQFIKDIADKLLIIELLGQN</sequence>
<dbReference type="PANTHER" id="PTHR43581:SF4">
    <property type="entry name" value="ATP_GTP PHOSPHATASE"/>
    <property type="match status" value="1"/>
</dbReference>
<dbReference type="Proteomes" id="UP000092573">
    <property type="component" value="Chromosome"/>
</dbReference>
<dbReference type="SMART" id="SM00382">
    <property type="entry name" value="AAA"/>
    <property type="match status" value="1"/>
</dbReference>
<dbReference type="InterPro" id="IPR034139">
    <property type="entry name" value="TOPRIM_OLD"/>
</dbReference>
<keyword evidence="2" id="KW-0378">Hydrolase</keyword>
<dbReference type="CDD" id="cd01026">
    <property type="entry name" value="TOPRIM_OLD"/>
    <property type="match status" value="1"/>
</dbReference>
<evidence type="ECO:0000313" key="3">
    <source>
        <dbReference type="Proteomes" id="UP000092573"/>
    </source>
</evidence>
<name>A0A1B1N2Y5_9BACL</name>
<dbReference type="EMBL" id="CP014167">
    <property type="protein sequence ID" value="ANS75787.1"/>
    <property type="molecule type" value="Genomic_DNA"/>
</dbReference>
<dbReference type="RefSeq" id="WP_063383964.1">
    <property type="nucleotide sequence ID" value="NZ_CP014167.1"/>
</dbReference>
<dbReference type="KEGG" id="pyg:AWM70_15230"/>
<dbReference type="PANTHER" id="PTHR43581">
    <property type="entry name" value="ATP/GTP PHOSPHATASE"/>
    <property type="match status" value="1"/>
</dbReference>